<dbReference type="EMBL" id="BAABIQ010000003">
    <property type="protein sequence ID" value="GAA4779672.1"/>
    <property type="molecule type" value="Genomic_DNA"/>
</dbReference>
<dbReference type="InterPro" id="IPR011006">
    <property type="entry name" value="CheY-like_superfamily"/>
</dbReference>
<keyword evidence="1 2" id="KW-0597">Phosphoprotein</keyword>
<dbReference type="CDD" id="cd17569">
    <property type="entry name" value="REC_HupR-like"/>
    <property type="match status" value="1"/>
</dbReference>
<organism evidence="4 5">
    <name type="scientific">Olivibacter ginsenosidimutans</name>
    <dbReference type="NCBI Taxonomy" id="1176537"/>
    <lineage>
        <taxon>Bacteria</taxon>
        <taxon>Pseudomonadati</taxon>
        <taxon>Bacteroidota</taxon>
        <taxon>Sphingobacteriia</taxon>
        <taxon>Sphingobacteriales</taxon>
        <taxon>Sphingobacteriaceae</taxon>
        <taxon>Olivibacter</taxon>
    </lineage>
</organism>
<dbReference type="SUPFAM" id="SSF52172">
    <property type="entry name" value="CheY-like"/>
    <property type="match status" value="1"/>
</dbReference>
<gene>
    <name evidence="4" type="ORF">GCM10023231_03070</name>
</gene>
<reference evidence="5" key="1">
    <citation type="journal article" date="2019" name="Int. J. Syst. Evol. Microbiol.">
        <title>The Global Catalogue of Microorganisms (GCM) 10K type strain sequencing project: providing services to taxonomists for standard genome sequencing and annotation.</title>
        <authorList>
            <consortium name="The Broad Institute Genomics Platform"/>
            <consortium name="The Broad Institute Genome Sequencing Center for Infectious Disease"/>
            <person name="Wu L."/>
            <person name="Ma J."/>
        </authorList>
    </citation>
    <scope>NUCLEOTIDE SEQUENCE [LARGE SCALE GENOMIC DNA]</scope>
    <source>
        <strain evidence="5">JCM 18200</strain>
    </source>
</reference>
<dbReference type="Gene3D" id="3.40.50.2300">
    <property type="match status" value="1"/>
</dbReference>
<dbReference type="Pfam" id="PF00072">
    <property type="entry name" value="Response_reg"/>
    <property type="match status" value="1"/>
</dbReference>
<accession>A0ABP9AEG6</accession>
<sequence length="164" mass="19076">MDTLKRQNNPVMAEKIVVLYIDDEENNLRSFKAAFRRKYSVHTALSGEEGLAILQDHQVHVIITDQRMPNMTGVELLEKVKINYPDPIRILLTGYTDMSAVVDAINKGKIYHYLTKPWKESELEHVINKAYDIYTERLQLMASNEQLTINNDQLEFLLRQKLLS</sequence>
<dbReference type="PANTHER" id="PTHR44591:SF19">
    <property type="entry name" value="TWO-COMPONENT RESPONSE REGULATOR-RELATED"/>
    <property type="match status" value="1"/>
</dbReference>
<evidence type="ECO:0000256" key="1">
    <source>
        <dbReference type="ARBA" id="ARBA00022553"/>
    </source>
</evidence>
<dbReference type="PANTHER" id="PTHR44591">
    <property type="entry name" value="STRESS RESPONSE REGULATOR PROTEIN 1"/>
    <property type="match status" value="1"/>
</dbReference>
<dbReference type="PROSITE" id="PS50110">
    <property type="entry name" value="RESPONSE_REGULATORY"/>
    <property type="match status" value="1"/>
</dbReference>
<protein>
    <recommendedName>
        <fullName evidence="3">Response regulatory domain-containing protein</fullName>
    </recommendedName>
</protein>
<evidence type="ECO:0000313" key="4">
    <source>
        <dbReference type="EMBL" id="GAA4779672.1"/>
    </source>
</evidence>
<dbReference type="Proteomes" id="UP001501411">
    <property type="component" value="Unassembled WGS sequence"/>
</dbReference>
<keyword evidence="5" id="KW-1185">Reference proteome</keyword>
<feature type="domain" description="Response regulatory" evidence="3">
    <location>
        <begin position="17"/>
        <end position="131"/>
    </location>
</feature>
<dbReference type="InterPro" id="IPR001789">
    <property type="entry name" value="Sig_transdc_resp-reg_receiver"/>
</dbReference>
<proteinExistence type="predicted"/>
<evidence type="ECO:0000256" key="2">
    <source>
        <dbReference type="PROSITE-ProRule" id="PRU00169"/>
    </source>
</evidence>
<dbReference type="SMART" id="SM00448">
    <property type="entry name" value="REC"/>
    <property type="match status" value="1"/>
</dbReference>
<dbReference type="InterPro" id="IPR050595">
    <property type="entry name" value="Bact_response_regulator"/>
</dbReference>
<evidence type="ECO:0000313" key="5">
    <source>
        <dbReference type="Proteomes" id="UP001501411"/>
    </source>
</evidence>
<comment type="caution">
    <text evidence="4">The sequence shown here is derived from an EMBL/GenBank/DDBJ whole genome shotgun (WGS) entry which is preliminary data.</text>
</comment>
<evidence type="ECO:0000259" key="3">
    <source>
        <dbReference type="PROSITE" id="PS50110"/>
    </source>
</evidence>
<name>A0ABP9AEG6_9SPHI</name>
<feature type="modified residue" description="4-aspartylphosphate" evidence="2">
    <location>
        <position position="65"/>
    </location>
</feature>